<dbReference type="AlphaFoldDB" id="A0A9X2AED3"/>
<keyword evidence="4" id="KW-0732">Signal</keyword>
<evidence type="ECO:0000256" key="1">
    <source>
        <dbReference type="ARBA" id="ARBA00004635"/>
    </source>
</evidence>
<dbReference type="Pfam" id="PF05504">
    <property type="entry name" value="Spore_GerAC"/>
    <property type="match status" value="1"/>
</dbReference>
<feature type="domain" description="Spore germination GerAC-like C-terminal" evidence="8">
    <location>
        <begin position="210"/>
        <end position="374"/>
    </location>
</feature>
<evidence type="ECO:0000313" key="11">
    <source>
        <dbReference type="Proteomes" id="UP001139263"/>
    </source>
</evidence>
<comment type="caution">
    <text evidence="10">The sequence shown here is derived from an EMBL/GenBank/DDBJ whole genome shotgun (WGS) entry which is preliminary data.</text>
</comment>
<evidence type="ECO:0000256" key="4">
    <source>
        <dbReference type="ARBA" id="ARBA00022729"/>
    </source>
</evidence>
<keyword evidence="11" id="KW-1185">Reference proteome</keyword>
<evidence type="ECO:0000313" key="10">
    <source>
        <dbReference type="EMBL" id="MCI0184450.1"/>
    </source>
</evidence>
<dbReference type="Gene3D" id="3.30.300.210">
    <property type="entry name" value="Nutrient germinant receptor protein C, domain 3"/>
    <property type="match status" value="1"/>
</dbReference>
<evidence type="ECO:0000259" key="9">
    <source>
        <dbReference type="Pfam" id="PF25198"/>
    </source>
</evidence>
<organism evidence="10 11">
    <name type="scientific">Sulfoacidibacillus ferrooxidans</name>
    <dbReference type="NCBI Taxonomy" id="2005001"/>
    <lineage>
        <taxon>Bacteria</taxon>
        <taxon>Bacillati</taxon>
        <taxon>Bacillota</taxon>
        <taxon>Bacilli</taxon>
        <taxon>Bacillales</taxon>
        <taxon>Alicyclobacillaceae</taxon>
        <taxon>Sulfoacidibacillus</taxon>
    </lineage>
</organism>
<keyword evidence="3" id="KW-0309">Germination</keyword>
<dbReference type="PANTHER" id="PTHR35789">
    <property type="entry name" value="SPORE GERMINATION PROTEIN B3"/>
    <property type="match status" value="1"/>
</dbReference>
<proteinExistence type="inferred from homology"/>
<dbReference type="Proteomes" id="UP001139263">
    <property type="component" value="Unassembled WGS sequence"/>
</dbReference>
<dbReference type="EMBL" id="JALBUF010000014">
    <property type="protein sequence ID" value="MCI0184450.1"/>
    <property type="molecule type" value="Genomic_DNA"/>
</dbReference>
<keyword evidence="6" id="KW-0564">Palmitate</keyword>
<evidence type="ECO:0000256" key="2">
    <source>
        <dbReference type="ARBA" id="ARBA00007886"/>
    </source>
</evidence>
<evidence type="ECO:0000256" key="7">
    <source>
        <dbReference type="ARBA" id="ARBA00023288"/>
    </source>
</evidence>
<dbReference type="RefSeq" id="WP_241716137.1">
    <property type="nucleotide sequence ID" value="NZ_JALBUF010000014.1"/>
</dbReference>
<dbReference type="InterPro" id="IPR046953">
    <property type="entry name" value="Spore_GerAC-like_C"/>
</dbReference>
<accession>A0A9X2AED3</accession>
<sequence>MNISRFFSQMILYGLLSISVTGCWSSLELRDSAIVSGIGIEKVGAQQFRLIVEIIGAQMGKGGTSTKGRTILTGTGQTALTIEREMIRDAKRRIVFTHTKSLVMSSTVAREDLYWVFDTWIRDQQPHLAAYLFVTHDPVKQVLHDSTSCGANAAFPLSSGMENIRFISNYTTPTMREFLRDMYGPMNTGYLPMIHIQRDLSKTPLVEYAGTAIFHHNHMVGELNTRETQGLVWLLGQEKGGAVDVANSKSHSLQALELTKENTIMHMQMTHGHLVAHFQFHIEGTLAQDSGDHTMDPSIATKQMEVAIAKKVQAILTDTITVLQKKDHADILDIGLHLYRTQPQLWHQLSPTWDDVFTHAQITTSVKVHIVHPGLARYVYPKVPMPSLHMDWEGGSNT</sequence>
<dbReference type="Pfam" id="PF25198">
    <property type="entry name" value="Spore_GerAC_N"/>
    <property type="match status" value="1"/>
</dbReference>
<dbReference type="GO" id="GO:0016020">
    <property type="term" value="C:membrane"/>
    <property type="evidence" value="ECO:0007669"/>
    <property type="project" value="UniProtKB-SubCell"/>
</dbReference>
<dbReference type="NCBIfam" id="TIGR02887">
    <property type="entry name" value="spore_ger_x_C"/>
    <property type="match status" value="1"/>
</dbReference>
<evidence type="ECO:0000259" key="8">
    <source>
        <dbReference type="Pfam" id="PF05504"/>
    </source>
</evidence>
<protein>
    <submittedName>
        <fullName evidence="10">Spore germination protein A3</fullName>
    </submittedName>
</protein>
<evidence type="ECO:0000256" key="5">
    <source>
        <dbReference type="ARBA" id="ARBA00023136"/>
    </source>
</evidence>
<evidence type="ECO:0000256" key="6">
    <source>
        <dbReference type="ARBA" id="ARBA00023139"/>
    </source>
</evidence>
<dbReference type="InterPro" id="IPR057336">
    <property type="entry name" value="GerAC_N"/>
</dbReference>
<keyword evidence="5" id="KW-0472">Membrane</keyword>
<comment type="subcellular location">
    <subcellularLocation>
        <location evidence="1">Membrane</location>
        <topology evidence="1">Lipid-anchor</topology>
    </subcellularLocation>
</comment>
<dbReference type="InterPro" id="IPR008844">
    <property type="entry name" value="Spore_GerAC-like"/>
</dbReference>
<keyword evidence="7" id="KW-0449">Lipoprotein</keyword>
<dbReference type="InterPro" id="IPR038501">
    <property type="entry name" value="Spore_GerAC_C_sf"/>
</dbReference>
<evidence type="ECO:0000256" key="3">
    <source>
        <dbReference type="ARBA" id="ARBA00022544"/>
    </source>
</evidence>
<comment type="similarity">
    <text evidence="2">Belongs to the GerABKC lipoprotein family.</text>
</comment>
<dbReference type="PANTHER" id="PTHR35789:SF1">
    <property type="entry name" value="SPORE GERMINATION PROTEIN B3"/>
    <property type="match status" value="1"/>
</dbReference>
<gene>
    <name evidence="10" type="primary">gerAC</name>
    <name evidence="10" type="ORF">MM817_02747</name>
</gene>
<dbReference type="PROSITE" id="PS51257">
    <property type="entry name" value="PROKAR_LIPOPROTEIN"/>
    <property type="match status" value="1"/>
</dbReference>
<feature type="domain" description="Spore germination protein N-terminal" evidence="9">
    <location>
        <begin position="27"/>
        <end position="196"/>
    </location>
</feature>
<name>A0A9X2AED3_9BACL</name>
<reference evidence="10" key="1">
    <citation type="submission" date="2022-03" db="EMBL/GenBank/DDBJ databases">
        <title>Draft Genome Sequence of Firmicute Strain S0AB, a Heterotrophic Iron/Sulfur-Oxidizing Extreme Acidophile.</title>
        <authorList>
            <person name="Vergara E."/>
            <person name="Pakostova E."/>
            <person name="Johnson D.B."/>
            <person name="Holmes D.S."/>
        </authorList>
    </citation>
    <scope>NUCLEOTIDE SEQUENCE</scope>
    <source>
        <strain evidence="10">S0AB</strain>
    </source>
</reference>
<dbReference type="GO" id="GO:0009847">
    <property type="term" value="P:spore germination"/>
    <property type="evidence" value="ECO:0007669"/>
    <property type="project" value="InterPro"/>
</dbReference>